<accession>A0A644WVK1</accession>
<reference evidence="1" key="1">
    <citation type="submission" date="2019-08" db="EMBL/GenBank/DDBJ databases">
        <authorList>
            <person name="Kucharzyk K."/>
            <person name="Murdoch R.W."/>
            <person name="Higgins S."/>
            <person name="Loffler F."/>
        </authorList>
    </citation>
    <scope>NUCLEOTIDE SEQUENCE</scope>
</reference>
<gene>
    <name evidence="1" type="ORF">SDC9_53824</name>
</gene>
<dbReference type="EMBL" id="VSSQ01001345">
    <property type="protein sequence ID" value="MPM07518.1"/>
    <property type="molecule type" value="Genomic_DNA"/>
</dbReference>
<organism evidence="1">
    <name type="scientific">bioreactor metagenome</name>
    <dbReference type="NCBI Taxonomy" id="1076179"/>
    <lineage>
        <taxon>unclassified sequences</taxon>
        <taxon>metagenomes</taxon>
        <taxon>ecological metagenomes</taxon>
    </lineage>
</organism>
<evidence type="ECO:0008006" key="2">
    <source>
        <dbReference type="Google" id="ProtNLM"/>
    </source>
</evidence>
<dbReference type="AlphaFoldDB" id="A0A644WVK1"/>
<proteinExistence type="predicted"/>
<dbReference type="PROSITE" id="PS51257">
    <property type="entry name" value="PROKAR_LIPOPROTEIN"/>
    <property type="match status" value="1"/>
</dbReference>
<sequence length="495" mass="54959">MKNLVQSFNLSLIILVTILVTSVSCEKVDDGRSKIPAVSFETAIISVNTEAGEYEAVLHLSEPAKEQLAVRLQFSGNAVENEHYTLEYKEIQIAKGDFSGKLKIGILNENIWEENLEIKIVVAPGTDYVVLPDANTEIIIKLTKEIVLPLLSLDMGSLPASTNPFKEEELTYTIKLDQKLATPREVTLLFEGTMTIGQDFTINGGNSNKITFPANATETSFKLKIRKKDQAGFRSELKLTLTPSDTRFLAVSPDGGSHTIIVSDPLVDLTPILKTPALSGGAGYQIYQAIKGTDDSWVGRVVINSSQNTQKQNYLRTHRNQIFIAAFDCNSNLSGGDILRLSDMLNFGTTDTVIADYGAAKTTRFFSQSDSLIRFVAEEGTTNKGQITTVNQKFSAKLIRKEDWETGTNGNKQWHIDSKTTGGDISKSTYPTFATIEVELVKLEGTFDFTLAEPELIFDAWFKSTSPYFMRNYPTTLNVVKEGDLYKVTYRLYPR</sequence>
<evidence type="ECO:0000313" key="1">
    <source>
        <dbReference type="EMBL" id="MPM07518.1"/>
    </source>
</evidence>
<dbReference type="InterPro" id="IPR038081">
    <property type="entry name" value="CalX-like_sf"/>
</dbReference>
<dbReference type="Gene3D" id="2.60.40.2030">
    <property type="match status" value="2"/>
</dbReference>
<protein>
    <recommendedName>
        <fullName evidence="2">Calx-beta domain-containing protein</fullName>
    </recommendedName>
</protein>
<name>A0A644WVK1_9ZZZZ</name>
<comment type="caution">
    <text evidence="1">The sequence shown here is derived from an EMBL/GenBank/DDBJ whole genome shotgun (WGS) entry which is preliminary data.</text>
</comment>
<dbReference type="SUPFAM" id="SSF141072">
    <property type="entry name" value="CalX-like"/>
    <property type="match status" value="1"/>
</dbReference>